<keyword evidence="6 8" id="KW-0539">Nucleus</keyword>
<dbReference type="AlphaFoldDB" id="A0A4P9ZRS4"/>
<dbReference type="GO" id="GO:0016301">
    <property type="term" value="F:kinase activity"/>
    <property type="evidence" value="ECO:0007669"/>
    <property type="project" value="UniProtKB-KW"/>
</dbReference>
<protein>
    <recommendedName>
        <fullName evidence="4">EKC/KEOPS complex subunit CGI121</fullName>
    </recommendedName>
    <alternativeName>
        <fullName evidence="3">EKC/KEOPS complex subunit cgi121</fullName>
    </alternativeName>
</protein>
<evidence type="ECO:0000256" key="7">
    <source>
        <dbReference type="ARBA" id="ARBA00025043"/>
    </source>
</evidence>
<dbReference type="PANTHER" id="PTHR15840:SF10">
    <property type="entry name" value="EKC_KEOPS COMPLEX SUBUNIT TPRKB"/>
    <property type="match status" value="1"/>
</dbReference>
<dbReference type="Pfam" id="PF08617">
    <property type="entry name" value="CGI-121"/>
    <property type="match status" value="1"/>
</dbReference>
<evidence type="ECO:0000256" key="6">
    <source>
        <dbReference type="ARBA" id="ARBA00023242"/>
    </source>
</evidence>
<comment type="similarity">
    <text evidence="2 8">Belongs to the CGI121/TPRKB family.</text>
</comment>
<comment type="function">
    <text evidence="7">Component of the EKC/KEOPS complex that is required for the formation of a threonylcarbamoyl group on adenosine at position 37 (t(6)A37) in tRNAs that read codons beginning with adenine. The complex is probably involved in the transfer of the threonylcarbamoyl moiety of threonylcarbamoyl-AMP (TC-AMP) to the N6 group of A37. CGI121 acts as an allosteric effector that regulates the t(6)A activity of the complex. The EKC/KEOPS complex also promotes both telomere uncapping and telomere elongation. The complex is required for efficient recruitment of transcriptional coactivators. CGI121 is not required for tRNA modification.</text>
</comment>
<dbReference type="GO" id="GO:0002949">
    <property type="term" value="P:tRNA threonylcarbamoyladenosine modification"/>
    <property type="evidence" value="ECO:0007669"/>
    <property type="project" value="TreeGrafter"/>
</dbReference>
<name>A0A4P9ZRS4_9FUNG</name>
<dbReference type="InterPro" id="IPR013926">
    <property type="entry name" value="CGI121/TPRKB"/>
</dbReference>
<dbReference type="GO" id="GO:0005829">
    <property type="term" value="C:cytosol"/>
    <property type="evidence" value="ECO:0007669"/>
    <property type="project" value="TreeGrafter"/>
</dbReference>
<dbReference type="SUPFAM" id="SSF143870">
    <property type="entry name" value="PF0523-like"/>
    <property type="match status" value="1"/>
</dbReference>
<accession>A0A4P9ZRS4</accession>
<dbReference type="GO" id="GO:0000408">
    <property type="term" value="C:EKC/KEOPS complex"/>
    <property type="evidence" value="ECO:0007669"/>
    <property type="project" value="TreeGrafter"/>
</dbReference>
<dbReference type="PANTHER" id="PTHR15840">
    <property type="entry name" value="CGI-121 FAMILY MEMBER"/>
    <property type="match status" value="1"/>
</dbReference>
<keyword evidence="5" id="KW-0819">tRNA processing</keyword>
<keyword evidence="10" id="KW-1185">Reference proteome</keyword>
<evidence type="ECO:0000256" key="8">
    <source>
        <dbReference type="RuleBase" id="RU004398"/>
    </source>
</evidence>
<sequence>MSLIQSQPLELPEQTAAVHMALYSSVINASDLFQRLVARDTSLQMALLNAETIMDPFQIMVAAHRAARAEQLGQLRTHNVHSELVFDLSPNNNIREALTRFGISSGSTHVLAVRVGGSQEQFAQEIAEIVEGRQEPIEQLSKYTNMETVRKYYKVPANLKSPEDVQHSVIGSMALKGHS</sequence>
<keyword evidence="9" id="KW-0808">Transferase</keyword>
<dbReference type="EMBL" id="ML002724">
    <property type="protein sequence ID" value="RKP36075.1"/>
    <property type="molecule type" value="Genomic_DNA"/>
</dbReference>
<dbReference type="Proteomes" id="UP000268162">
    <property type="component" value="Unassembled WGS sequence"/>
</dbReference>
<dbReference type="STRING" id="215637.A0A4P9ZRS4"/>
<proteinExistence type="inferred from homology"/>
<dbReference type="GO" id="GO:0005634">
    <property type="term" value="C:nucleus"/>
    <property type="evidence" value="ECO:0007669"/>
    <property type="project" value="UniProtKB-SubCell"/>
</dbReference>
<dbReference type="NCBIfam" id="NF011465">
    <property type="entry name" value="PRK14886.1-1"/>
    <property type="match status" value="1"/>
</dbReference>
<evidence type="ECO:0000256" key="1">
    <source>
        <dbReference type="ARBA" id="ARBA00004123"/>
    </source>
</evidence>
<organism evidence="9 10">
    <name type="scientific">Dimargaris cristalligena</name>
    <dbReference type="NCBI Taxonomy" id="215637"/>
    <lineage>
        <taxon>Eukaryota</taxon>
        <taxon>Fungi</taxon>
        <taxon>Fungi incertae sedis</taxon>
        <taxon>Zoopagomycota</taxon>
        <taxon>Kickxellomycotina</taxon>
        <taxon>Dimargaritomycetes</taxon>
        <taxon>Dimargaritales</taxon>
        <taxon>Dimargaritaceae</taxon>
        <taxon>Dimargaris</taxon>
    </lineage>
</organism>
<evidence type="ECO:0000313" key="9">
    <source>
        <dbReference type="EMBL" id="RKP36075.1"/>
    </source>
</evidence>
<comment type="subcellular location">
    <subcellularLocation>
        <location evidence="1">Nucleus</location>
    </subcellularLocation>
</comment>
<keyword evidence="9" id="KW-0418">Kinase</keyword>
<evidence type="ECO:0000256" key="5">
    <source>
        <dbReference type="ARBA" id="ARBA00022694"/>
    </source>
</evidence>
<reference evidence="10" key="1">
    <citation type="journal article" date="2018" name="Nat. Microbiol.">
        <title>Leveraging single-cell genomics to expand the fungal tree of life.</title>
        <authorList>
            <person name="Ahrendt S.R."/>
            <person name="Quandt C.A."/>
            <person name="Ciobanu D."/>
            <person name="Clum A."/>
            <person name="Salamov A."/>
            <person name="Andreopoulos B."/>
            <person name="Cheng J.F."/>
            <person name="Woyke T."/>
            <person name="Pelin A."/>
            <person name="Henrissat B."/>
            <person name="Reynolds N.K."/>
            <person name="Benny G.L."/>
            <person name="Smith M.E."/>
            <person name="James T.Y."/>
            <person name="Grigoriev I.V."/>
        </authorList>
    </citation>
    <scope>NUCLEOTIDE SEQUENCE [LARGE SCALE GENOMIC DNA]</scope>
    <source>
        <strain evidence="10">RSA 468</strain>
    </source>
</reference>
<gene>
    <name evidence="9" type="ORF">BJ085DRAFT_31611</name>
</gene>
<evidence type="ECO:0000256" key="2">
    <source>
        <dbReference type="ARBA" id="ARBA00005546"/>
    </source>
</evidence>
<dbReference type="InterPro" id="IPR036504">
    <property type="entry name" value="CGI121/TPRKB_sf"/>
</dbReference>
<evidence type="ECO:0000256" key="3">
    <source>
        <dbReference type="ARBA" id="ARBA00015316"/>
    </source>
</evidence>
<evidence type="ECO:0000313" key="10">
    <source>
        <dbReference type="Proteomes" id="UP000268162"/>
    </source>
</evidence>
<evidence type="ECO:0000256" key="4">
    <source>
        <dbReference type="ARBA" id="ARBA00016009"/>
    </source>
</evidence>
<dbReference type="Gene3D" id="3.30.2380.10">
    <property type="entry name" value="CGI121/TPRKB"/>
    <property type="match status" value="1"/>
</dbReference>